<protein>
    <submittedName>
        <fullName evidence="1">Inactive glucose-6-phosphate 1-dehydrogenase 4</fullName>
    </submittedName>
</protein>
<organism evidence="1 2">
    <name type="scientific">Citrus sinensis</name>
    <name type="common">Sweet orange</name>
    <name type="synonym">Citrus aurantium var. sinensis</name>
    <dbReference type="NCBI Taxonomy" id="2711"/>
    <lineage>
        <taxon>Eukaryota</taxon>
        <taxon>Viridiplantae</taxon>
        <taxon>Streptophyta</taxon>
        <taxon>Embryophyta</taxon>
        <taxon>Tracheophyta</taxon>
        <taxon>Spermatophyta</taxon>
        <taxon>Magnoliopsida</taxon>
        <taxon>eudicotyledons</taxon>
        <taxon>Gunneridae</taxon>
        <taxon>Pentapetalae</taxon>
        <taxon>rosids</taxon>
        <taxon>malvids</taxon>
        <taxon>Sapindales</taxon>
        <taxon>Rutaceae</taxon>
        <taxon>Aurantioideae</taxon>
        <taxon>Citrus</taxon>
    </lineage>
</organism>
<dbReference type="Proteomes" id="UP000829398">
    <property type="component" value="Chromosome 6"/>
</dbReference>
<gene>
    <name evidence="1" type="ORF">KPL71_017244</name>
</gene>
<accession>A0ACB8JQK1</accession>
<dbReference type="EMBL" id="CM039175">
    <property type="protein sequence ID" value="KAH9734036.1"/>
    <property type="molecule type" value="Genomic_DNA"/>
</dbReference>
<sequence>MSVSFSHFPAPFPAAAKNIQTVTSDHFVLYRGSATICRRFCCLKLCESKIIKNQHNDKLDSHLETSLPNDGCDSKGVSTLSLLCIYFSGSLIQLCCYKHQNIFDLLLIWQGKWDNVGIVGYSRKNLTDEDLRSIIASVLSCRIDHQENYGDKMDAFLSRTYYFNGGYDSQEGMLKLSALMEHIEVGIDHLLGWNLIENLTVLRFFILSEEMGVQSGRHSAQSYTPNHSIACNGAPINLNGEDIRNKKVKVLRSICRLEPCNVILGHYKDTSGDKVDVKLNSLTPTYFAAALYIGNARWDGVPFVIKAGMGLIKHRVEIHIQFRHVPGNIYHESFGHNIDLATNEPILHDVLEEAIPVRVNNKVPGLGLQLDASELNLLYKVPDSYEHLLLDVVNGDNHLFMRSDELTAAWNILNPVLQE</sequence>
<evidence type="ECO:0000313" key="2">
    <source>
        <dbReference type="Proteomes" id="UP000829398"/>
    </source>
</evidence>
<evidence type="ECO:0000313" key="1">
    <source>
        <dbReference type="EMBL" id="KAH9734036.1"/>
    </source>
</evidence>
<name>A0ACB8JQK1_CITSI</name>
<keyword evidence="2" id="KW-1185">Reference proteome</keyword>
<reference evidence="2" key="1">
    <citation type="journal article" date="2023" name="Hortic. Res.">
        <title>A chromosome-level phased genome enabling allele-level studies in sweet orange: a case study on citrus Huanglongbing tolerance.</title>
        <authorList>
            <person name="Wu B."/>
            <person name="Yu Q."/>
            <person name="Deng Z."/>
            <person name="Duan Y."/>
            <person name="Luo F."/>
            <person name="Gmitter F. Jr."/>
        </authorList>
    </citation>
    <scope>NUCLEOTIDE SEQUENCE [LARGE SCALE GENOMIC DNA]</scope>
    <source>
        <strain evidence="2">cv. Valencia</strain>
    </source>
</reference>
<proteinExistence type="predicted"/>
<comment type="caution">
    <text evidence="1">The sequence shown here is derived from an EMBL/GenBank/DDBJ whole genome shotgun (WGS) entry which is preliminary data.</text>
</comment>